<accession>A0A2R6XMM8</accession>
<dbReference type="Proteomes" id="UP000244005">
    <property type="component" value="Unassembled WGS sequence"/>
</dbReference>
<dbReference type="EMBL" id="KZ772680">
    <property type="protein sequence ID" value="PTQ47369.1"/>
    <property type="molecule type" value="Genomic_DNA"/>
</dbReference>
<evidence type="ECO:0000259" key="3">
    <source>
        <dbReference type="Pfam" id="PF13868"/>
    </source>
</evidence>
<dbReference type="InterPro" id="IPR043597">
    <property type="entry name" value="TPH_dom"/>
</dbReference>
<feature type="coiled-coil region" evidence="2">
    <location>
        <begin position="201"/>
        <end position="235"/>
    </location>
</feature>
<dbReference type="PANTHER" id="PTHR28663">
    <property type="entry name" value="COILED-COIL DOMAIN-CONTAINING PROTEIN 173"/>
    <property type="match status" value="1"/>
</dbReference>
<reference evidence="5" key="1">
    <citation type="journal article" date="2017" name="Cell">
        <title>Insights into land plant evolution garnered from the Marchantia polymorpha genome.</title>
        <authorList>
            <person name="Bowman J.L."/>
            <person name="Kohchi T."/>
            <person name="Yamato K.T."/>
            <person name="Jenkins J."/>
            <person name="Shu S."/>
            <person name="Ishizaki K."/>
            <person name="Yamaoka S."/>
            <person name="Nishihama R."/>
            <person name="Nakamura Y."/>
            <person name="Berger F."/>
            <person name="Adam C."/>
            <person name="Aki S.S."/>
            <person name="Althoff F."/>
            <person name="Araki T."/>
            <person name="Arteaga-Vazquez M.A."/>
            <person name="Balasubrmanian S."/>
            <person name="Barry K."/>
            <person name="Bauer D."/>
            <person name="Boehm C.R."/>
            <person name="Briginshaw L."/>
            <person name="Caballero-Perez J."/>
            <person name="Catarino B."/>
            <person name="Chen F."/>
            <person name="Chiyoda S."/>
            <person name="Chovatia M."/>
            <person name="Davies K.M."/>
            <person name="Delmans M."/>
            <person name="Demura T."/>
            <person name="Dierschke T."/>
            <person name="Dolan L."/>
            <person name="Dorantes-Acosta A.E."/>
            <person name="Eklund D.M."/>
            <person name="Florent S.N."/>
            <person name="Flores-Sandoval E."/>
            <person name="Fujiyama A."/>
            <person name="Fukuzawa H."/>
            <person name="Galik B."/>
            <person name="Grimanelli D."/>
            <person name="Grimwood J."/>
            <person name="Grossniklaus U."/>
            <person name="Hamada T."/>
            <person name="Haseloff J."/>
            <person name="Hetherington A.J."/>
            <person name="Higo A."/>
            <person name="Hirakawa Y."/>
            <person name="Hundley H.N."/>
            <person name="Ikeda Y."/>
            <person name="Inoue K."/>
            <person name="Inoue S.I."/>
            <person name="Ishida S."/>
            <person name="Jia Q."/>
            <person name="Kakita M."/>
            <person name="Kanazawa T."/>
            <person name="Kawai Y."/>
            <person name="Kawashima T."/>
            <person name="Kennedy M."/>
            <person name="Kinose K."/>
            <person name="Kinoshita T."/>
            <person name="Kohara Y."/>
            <person name="Koide E."/>
            <person name="Komatsu K."/>
            <person name="Kopischke S."/>
            <person name="Kubo M."/>
            <person name="Kyozuka J."/>
            <person name="Lagercrantz U."/>
            <person name="Lin S.S."/>
            <person name="Lindquist E."/>
            <person name="Lipzen A.M."/>
            <person name="Lu C.W."/>
            <person name="De Luna E."/>
            <person name="Martienssen R.A."/>
            <person name="Minamino N."/>
            <person name="Mizutani M."/>
            <person name="Mizutani M."/>
            <person name="Mochizuki N."/>
            <person name="Monte I."/>
            <person name="Mosher R."/>
            <person name="Nagasaki H."/>
            <person name="Nakagami H."/>
            <person name="Naramoto S."/>
            <person name="Nishitani K."/>
            <person name="Ohtani M."/>
            <person name="Okamoto T."/>
            <person name="Okumura M."/>
            <person name="Phillips J."/>
            <person name="Pollak B."/>
            <person name="Reinders A."/>
            <person name="Rovekamp M."/>
            <person name="Sano R."/>
            <person name="Sawa S."/>
            <person name="Schmid M.W."/>
            <person name="Shirakawa M."/>
            <person name="Solano R."/>
            <person name="Spunde A."/>
            <person name="Suetsugu N."/>
            <person name="Sugano S."/>
            <person name="Sugiyama A."/>
            <person name="Sun R."/>
            <person name="Suzuki Y."/>
            <person name="Takenaka M."/>
            <person name="Takezawa D."/>
            <person name="Tomogane H."/>
            <person name="Tsuzuki M."/>
            <person name="Ueda T."/>
            <person name="Umeda M."/>
            <person name="Ward J.M."/>
            <person name="Watanabe Y."/>
            <person name="Yazaki K."/>
            <person name="Yokoyama R."/>
            <person name="Yoshitake Y."/>
            <person name="Yotsui I."/>
            <person name="Zachgo S."/>
            <person name="Schmutz J."/>
        </authorList>
    </citation>
    <scope>NUCLEOTIDE SEQUENCE [LARGE SCALE GENOMIC DNA]</scope>
    <source>
        <strain evidence="5">Tak-1</strain>
    </source>
</reference>
<organism evidence="4 5">
    <name type="scientific">Marchantia polymorpha</name>
    <name type="common">Common liverwort</name>
    <name type="synonym">Marchantia aquatica</name>
    <dbReference type="NCBI Taxonomy" id="3197"/>
    <lineage>
        <taxon>Eukaryota</taxon>
        <taxon>Viridiplantae</taxon>
        <taxon>Streptophyta</taxon>
        <taxon>Embryophyta</taxon>
        <taxon>Marchantiophyta</taxon>
        <taxon>Marchantiopsida</taxon>
        <taxon>Marchantiidae</taxon>
        <taxon>Marchantiales</taxon>
        <taxon>Marchantiaceae</taxon>
        <taxon>Marchantia</taxon>
    </lineage>
</organism>
<sequence>MMDDGQFIHPCHCTEITADEYRRVAGMKPRNDRVEKFMRKKEELKALSDERIKKWPNTLKNLREIRIKNVKKRLEKEEEEKRKQDVIDAAFRAQRRREQLEKSNLQLLKPHIKELHFKALMEEIMKEREKQIIYKRKMDEAWKQKDKWWHELLMRDWKKGTTEDDRDEQLRRDKCLEVQRDQAKQLAHRRLIIQKEKDAKKAEGERLKKRAADDLAAAEEEARLKEIRRIEQNKEFQALNVALNAARAAEKAKLKQLDVQIAEYVANKERRDAAYKAERDRIQAEKNKHRDNMIAKLAADLLAARVDSETRLATAEQEQRIAEDMREQIFAARRKHNWDICDRSRQQQIKLKKMHDDMEAQDAKEKAAQVWQRVLEVQEMDEAEFAATLQNNKTLAGSQRKTAVSRIHHLKLRILGLLI</sequence>
<proteinExistence type="predicted"/>
<keyword evidence="1 2" id="KW-0175">Coiled coil</keyword>
<feature type="coiled-coil region" evidence="2">
    <location>
        <begin position="60"/>
        <end position="87"/>
    </location>
</feature>
<evidence type="ECO:0000256" key="2">
    <source>
        <dbReference type="SAM" id="Coils"/>
    </source>
</evidence>
<evidence type="ECO:0000313" key="4">
    <source>
        <dbReference type="EMBL" id="PTQ47369.1"/>
    </source>
</evidence>
<dbReference type="PANTHER" id="PTHR28663:SF1">
    <property type="entry name" value="CILIA- AND FLAGELLA- ASSOCIATED PROTEIN 210"/>
    <property type="match status" value="1"/>
</dbReference>
<keyword evidence="5" id="KW-1185">Reference proteome</keyword>
<dbReference type="Pfam" id="PF13868">
    <property type="entry name" value="TPH"/>
    <property type="match status" value="1"/>
</dbReference>
<dbReference type="AlphaFoldDB" id="A0A2R6XMM8"/>
<protein>
    <recommendedName>
        <fullName evidence="3">Trichohyalin-plectin-homology domain-containing protein</fullName>
    </recommendedName>
</protein>
<feature type="coiled-coil region" evidence="2">
    <location>
        <begin position="265"/>
        <end position="335"/>
    </location>
</feature>
<evidence type="ECO:0000313" key="5">
    <source>
        <dbReference type="Proteomes" id="UP000244005"/>
    </source>
</evidence>
<name>A0A2R6XMM8_MARPO</name>
<evidence type="ECO:0000256" key="1">
    <source>
        <dbReference type="ARBA" id="ARBA00023054"/>
    </source>
</evidence>
<gene>
    <name evidence="4" type="ORF">MARPO_0008s0133</name>
</gene>
<dbReference type="InterPro" id="IPR039986">
    <property type="entry name" value="CFAP210"/>
</dbReference>
<feature type="domain" description="Trichohyalin-plectin-homology" evidence="3">
    <location>
        <begin position="111"/>
        <end position="390"/>
    </location>
</feature>